<reference evidence="1 2" key="1">
    <citation type="submission" date="2024-03" db="EMBL/GenBank/DDBJ databases">
        <title>Novel species of the genus Variovorax.</title>
        <authorList>
            <person name="Liu Q."/>
            <person name="Xin Y.-H."/>
        </authorList>
    </citation>
    <scope>NUCLEOTIDE SEQUENCE [LARGE SCALE GENOMIC DNA]</scope>
    <source>
        <strain evidence="1 2">KACC 18900</strain>
    </source>
</reference>
<dbReference type="EMBL" id="JBBKZT010000058">
    <property type="protein sequence ID" value="MEJ8852685.1"/>
    <property type="molecule type" value="Genomic_DNA"/>
</dbReference>
<proteinExistence type="predicted"/>
<dbReference type="Proteomes" id="UP001385892">
    <property type="component" value="Unassembled WGS sequence"/>
</dbReference>
<comment type="caution">
    <text evidence="1">The sequence shown here is derived from an EMBL/GenBank/DDBJ whole genome shotgun (WGS) entry which is preliminary data.</text>
</comment>
<organism evidence="1 2">
    <name type="scientific">Variovorax rhizosphaerae</name>
    <dbReference type="NCBI Taxonomy" id="1836200"/>
    <lineage>
        <taxon>Bacteria</taxon>
        <taxon>Pseudomonadati</taxon>
        <taxon>Pseudomonadota</taxon>
        <taxon>Betaproteobacteria</taxon>
        <taxon>Burkholderiales</taxon>
        <taxon>Comamonadaceae</taxon>
        <taxon>Variovorax</taxon>
    </lineage>
</organism>
<accession>A0ABU8WYR7</accession>
<gene>
    <name evidence="1" type="ORF">WKW82_39230</name>
</gene>
<name>A0ABU8WYR7_9BURK</name>
<evidence type="ECO:0000313" key="2">
    <source>
        <dbReference type="Proteomes" id="UP001385892"/>
    </source>
</evidence>
<protein>
    <submittedName>
        <fullName evidence="1">RNA-binding protein</fullName>
    </submittedName>
</protein>
<dbReference type="RefSeq" id="WP_340348625.1">
    <property type="nucleotide sequence ID" value="NZ_JBBKZT010000058.1"/>
</dbReference>
<keyword evidence="2" id="KW-1185">Reference proteome</keyword>
<sequence length="84" mass="9792">MARLWLGNIERRISDEDIRNFLQKYGLSALSEIQQVSHDGPRPAVILTFANVDADALRNPRERIHDLYWRKGRIVAQMLKDDFA</sequence>
<evidence type="ECO:0000313" key="1">
    <source>
        <dbReference type="EMBL" id="MEJ8852685.1"/>
    </source>
</evidence>